<feature type="compositionally biased region" description="Low complexity" evidence="1">
    <location>
        <begin position="201"/>
        <end position="210"/>
    </location>
</feature>
<feature type="region of interest" description="Disordered" evidence="1">
    <location>
        <begin position="267"/>
        <end position="343"/>
    </location>
</feature>
<keyword evidence="3" id="KW-1185">Reference proteome</keyword>
<gene>
    <name evidence="2" type="ORF">SCOCK_420053</name>
</gene>
<feature type="compositionally biased region" description="Basic residues" evidence="1">
    <location>
        <begin position="175"/>
        <end position="186"/>
    </location>
</feature>
<evidence type="ECO:0000313" key="3">
    <source>
        <dbReference type="Proteomes" id="UP001152519"/>
    </source>
</evidence>
<name>A0A9W4DRV9_9ACTN</name>
<feature type="compositionally biased region" description="Gly residues" evidence="1">
    <location>
        <begin position="334"/>
        <end position="343"/>
    </location>
</feature>
<feature type="compositionally biased region" description="Low complexity" evidence="1">
    <location>
        <begin position="43"/>
        <end position="66"/>
    </location>
</feature>
<feature type="compositionally biased region" description="Gly residues" evidence="1">
    <location>
        <begin position="221"/>
        <end position="235"/>
    </location>
</feature>
<dbReference type="Proteomes" id="UP001152519">
    <property type="component" value="Unassembled WGS sequence"/>
</dbReference>
<proteinExistence type="predicted"/>
<feature type="region of interest" description="Disordered" evidence="1">
    <location>
        <begin position="1"/>
        <end position="186"/>
    </location>
</feature>
<comment type="caution">
    <text evidence="2">The sequence shown here is derived from an EMBL/GenBank/DDBJ whole genome shotgun (WGS) entry which is preliminary data.</text>
</comment>
<feature type="compositionally biased region" description="Gly residues" evidence="1">
    <location>
        <begin position="150"/>
        <end position="170"/>
    </location>
</feature>
<dbReference type="AlphaFoldDB" id="A0A9W4DRV9"/>
<feature type="compositionally biased region" description="Basic and acidic residues" evidence="1">
    <location>
        <begin position="268"/>
        <end position="294"/>
    </location>
</feature>
<feature type="region of interest" description="Disordered" evidence="1">
    <location>
        <begin position="201"/>
        <end position="251"/>
    </location>
</feature>
<evidence type="ECO:0000313" key="2">
    <source>
        <dbReference type="EMBL" id="CAG6396552.1"/>
    </source>
</evidence>
<sequence>MAGRHRGCHRRARPHRGAAGGRLRRAAARHGDRGRPQPRVHAPLRPARLPAGPQGPRGPAGAAAAPRGDDHGRRGRRRRARAGDLGRVPGDAAGRRRAARRAGGGRGARRGGAAVREGRGLAPAALRVRAAGRTGGRPRSRRRRRHGGDGDALGGSGVARGRLSDGGGRPVRGPHPGHPHGERYRRRAVVRVDPGGVAAAVGDVRGAAPRRVGHPHDLGRTGAGPGRLVDGGGVLRPGRRHGDPARLDPPLGPALRALLAAPGLASSHDLRADPHPDADRDLTHLRAPDPDAHPDRHRHRRRDALTRAPRRAASWSATAGGPRRPTCRAASADGCGGGATAPS</sequence>
<evidence type="ECO:0000256" key="1">
    <source>
        <dbReference type="SAM" id="MobiDB-lite"/>
    </source>
</evidence>
<organism evidence="2 3">
    <name type="scientific">Actinacidiphila cocklensis</name>
    <dbReference type="NCBI Taxonomy" id="887465"/>
    <lineage>
        <taxon>Bacteria</taxon>
        <taxon>Bacillati</taxon>
        <taxon>Actinomycetota</taxon>
        <taxon>Actinomycetes</taxon>
        <taxon>Kitasatosporales</taxon>
        <taxon>Streptomycetaceae</taxon>
        <taxon>Actinacidiphila</taxon>
    </lineage>
</organism>
<feature type="compositionally biased region" description="Basic residues" evidence="1">
    <location>
        <begin position="136"/>
        <end position="146"/>
    </location>
</feature>
<dbReference type="EMBL" id="CAJSLV010000073">
    <property type="protein sequence ID" value="CAG6396552.1"/>
    <property type="molecule type" value="Genomic_DNA"/>
</dbReference>
<accession>A0A9W4DRV9</accession>
<reference evidence="2" key="1">
    <citation type="submission" date="2021-05" db="EMBL/GenBank/DDBJ databases">
        <authorList>
            <person name="Arsene-Ploetze F."/>
        </authorList>
    </citation>
    <scope>NUCLEOTIDE SEQUENCE</scope>
    <source>
        <strain evidence="2">DSM 42138</strain>
    </source>
</reference>
<protein>
    <submittedName>
        <fullName evidence="2">Uncharacterized protein</fullName>
    </submittedName>
</protein>
<feature type="compositionally biased region" description="Low complexity" evidence="1">
    <location>
        <begin position="83"/>
        <end position="92"/>
    </location>
</feature>
<feature type="compositionally biased region" description="Basic residues" evidence="1">
    <location>
        <begin position="1"/>
        <end position="28"/>
    </location>
</feature>